<name>A0ABU1JJW1_9PROT</name>
<keyword evidence="2" id="KW-1185">Reference proteome</keyword>
<evidence type="ECO:0000313" key="2">
    <source>
        <dbReference type="Proteomes" id="UP001262410"/>
    </source>
</evidence>
<organism evidence="1 2">
    <name type="scientific">Inquilinus ginsengisoli</name>
    <dbReference type="NCBI Taxonomy" id="363840"/>
    <lineage>
        <taxon>Bacteria</taxon>
        <taxon>Pseudomonadati</taxon>
        <taxon>Pseudomonadota</taxon>
        <taxon>Alphaproteobacteria</taxon>
        <taxon>Rhodospirillales</taxon>
        <taxon>Rhodospirillaceae</taxon>
        <taxon>Inquilinus</taxon>
    </lineage>
</organism>
<comment type="caution">
    <text evidence="1">The sequence shown here is derived from an EMBL/GenBank/DDBJ whole genome shotgun (WGS) entry which is preliminary data.</text>
</comment>
<dbReference type="Proteomes" id="UP001262410">
    <property type="component" value="Unassembled WGS sequence"/>
</dbReference>
<dbReference type="EMBL" id="JAVDPW010000002">
    <property type="protein sequence ID" value="MDR6288623.1"/>
    <property type="molecule type" value="Genomic_DNA"/>
</dbReference>
<proteinExistence type="predicted"/>
<evidence type="ECO:0008006" key="3">
    <source>
        <dbReference type="Google" id="ProtNLM"/>
    </source>
</evidence>
<accession>A0ABU1JJW1</accession>
<protein>
    <recommendedName>
        <fullName evidence="3">HK97 gp10 family phage protein</fullName>
    </recommendedName>
</protein>
<sequence>MITIDVTGLDAEFADFEKQMIAAVADEVESVVTDVHERILDRSPVDTGEFVASWRVSRDTPELVSNGPVGPETPGAAQMALGTEPNRAAAEAISRASRDATDFSDPFRQFWISNASPQAIPIEYGDASKRAPAGVARLAVEEVAAGVR</sequence>
<dbReference type="RefSeq" id="WP_309792634.1">
    <property type="nucleotide sequence ID" value="NZ_JAVDPW010000002.1"/>
</dbReference>
<reference evidence="1 2" key="1">
    <citation type="submission" date="2023-07" db="EMBL/GenBank/DDBJ databases">
        <title>Sorghum-associated microbial communities from plants grown in Nebraska, USA.</title>
        <authorList>
            <person name="Schachtman D."/>
        </authorList>
    </citation>
    <scope>NUCLEOTIDE SEQUENCE [LARGE SCALE GENOMIC DNA]</scope>
    <source>
        <strain evidence="1 2">584</strain>
    </source>
</reference>
<evidence type="ECO:0000313" key="1">
    <source>
        <dbReference type="EMBL" id="MDR6288623.1"/>
    </source>
</evidence>
<gene>
    <name evidence="1" type="ORF">E9232_001130</name>
</gene>